<evidence type="ECO:0000256" key="1">
    <source>
        <dbReference type="SAM" id="MobiDB-lite"/>
    </source>
</evidence>
<sequence>MHPDLDVGKNQQPTTSRFNLSVPDASGSGPYIKHSETRFNLVVLHIIVVVIRNETEFFVFWIYNYEVDGWDGKPEEGQNNGGTGVNKLVKQQALLRVDGPKGSVI</sequence>
<proteinExistence type="predicted"/>
<comment type="caution">
    <text evidence="2">The sequence shown here is derived from an EMBL/GenBank/DDBJ whole genome shotgun (WGS) entry which is preliminary data.</text>
</comment>
<gene>
    <name evidence="2" type="ORF">DVH24_036364</name>
</gene>
<name>A0A498ILC7_MALDO</name>
<dbReference type="EMBL" id="RDQH01000338">
    <property type="protein sequence ID" value="RXH82023.1"/>
    <property type="molecule type" value="Genomic_DNA"/>
</dbReference>
<evidence type="ECO:0000313" key="2">
    <source>
        <dbReference type="EMBL" id="RXH82023.1"/>
    </source>
</evidence>
<dbReference type="Proteomes" id="UP000290289">
    <property type="component" value="Chromosome 12"/>
</dbReference>
<feature type="compositionally biased region" description="Polar residues" evidence="1">
    <location>
        <begin position="9"/>
        <end position="19"/>
    </location>
</feature>
<organism evidence="2 3">
    <name type="scientific">Malus domestica</name>
    <name type="common">Apple</name>
    <name type="synonym">Pyrus malus</name>
    <dbReference type="NCBI Taxonomy" id="3750"/>
    <lineage>
        <taxon>Eukaryota</taxon>
        <taxon>Viridiplantae</taxon>
        <taxon>Streptophyta</taxon>
        <taxon>Embryophyta</taxon>
        <taxon>Tracheophyta</taxon>
        <taxon>Spermatophyta</taxon>
        <taxon>Magnoliopsida</taxon>
        <taxon>eudicotyledons</taxon>
        <taxon>Gunneridae</taxon>
        <taxon>Pentapetalae</taxon>
        <taxon>rosids</taxon>
        <taxon>fabids</taxon>
        <taxon>Rosales</taxon>
        <taxon>Rosaceae</taxon>
        <taxon>Amygdaloideae</taxon>
        <taxon>Maleae</taxon>
        <taxon>Malus</taxon>
    </lineage>
</organism>
<keyword evidence="3" id="KW-1185">Reference proteome</keyword>
<reference evidence="2 3" key="1">
    <citation type="submission" date="2018-10" db="EMBL/GenBank/DDBJ databases">
        <title>A high-quality apple genome assembly.</title>
        <authorList>
            <person name="Hu J."/>
        </authorList>
    </citation>
    <scope>NUCLEOTIDE SEQUENCE [LARGE SCALE GENOMIC DNA]</scope>
    <source>
        <strain evidence="3">cv. HFTH1</strain>
        <tissue evidence="2">Young leaf</tissue>
    </source>
</reference>
<evidence type="ECO:0000313" key="3">
    <source>
        <dbReference type="Proteomes" id="UP000290289"/>
    </source>
</evidence>
<protein>
    <submittedName>
        <fullName evidence="2">Uncharacterized protein</fullName>
    </submittedName>
</protein>
<feature type="region of interest" description="Disordered" evidence="1">
    <location>
        <begin position="1"/>
        <end position="24"/>
    </location>
</feature>
<dbReference type="AlphaFoldDB" id="A0A498ILC7"/>
<accession>A0A498ILC7</accession>